<dbReference type="EMBL" id="CP001997">
    <property type="protein sequence ID" value="ADE56683.1"/>
    <property type="molecule type" value="Genomic_DNA"/>
</dbReference>
<reference evidence="1 2" key="1">
    <citation type="journal article" date="2010" name="Stand. Genomic Sci.">
        <title>Complete genome sequence of Aminobacterium colombiense type strain (ALA-1).</title>
        <authorList>
            <person name="Chertkov O."/>
            <person name="Sikorski J."/>
            <person name="Brambilla E."/>
            <person name="Lapidus A."/>
            <person name="Copeland A."/>
            <person name="Glavina Del Rio T."/>
            <person name="Nolan M."/>
            <person name="Lucas S."/>
            <person name="Tice H."/>
            <person name="Cheng J.F."/>
            <person name="Han C."/>
            <person name="Detter J.C."/>
            <person name="Bruce D."/>
            <person name="Tapia R."/>
            <person name="Goodwin L."/>
            <person name="Pitluck S."/>
            <person name="Liolios K."/>
            <person name="Ivanova N."/>
            <person name="Mavromatis K."/>
            <person name="Ovchinnikova G."/>
            <person name="Pati A."/>
            <person name="Chen A."/>
            <person name="Palaniappan K."/>
            <person name="Land M."/>
            <person name="Hauser L."/>
            <person name="Chang Y.J."/>
            <person name="Jeffries C.D."/>
            <person name="Spring S."/>
            <person name="Rohde M."/>
            <person name="Goker M."/>
            <person name="Bristow J."/>
            <person name="Eisen J.A."/>
            <person name="Markowitz V."/>
            <person name="Hugenholtz P."/>
            <person name="Kyrpides N.C."/>
            <person name="Klenk H.P."/>
        </authorList>
    </citation>
    <scope>NUCLEOTIDE SEQUENCE [LARGE SCALE GENOMIC DNA]</scope>
    <source>
        <strain evidence="2">DSM 12261 / ALA-1</strain>
    </source>
</reference>
<organism evidence="1 2">
    <name type="scientific">Aminobacterium colombiense (strain DSM 12261 / ALA-1)</name>
    <dbReference type="NCBI Taxonomy" id="572547"/>
    <lineage>
        <taxon>Bacteria</taxon>
        <taxon>Thermotogati</taxon>
        <taxon>Synergistota</taxon>
        <taxon>Synergistia</taxon>
        <taxon>Synergistales</taxon>
        <taxon>Aminobacteriaceae</taxon>
        <taxon>Aminobacterium</taxon>
    </lineage>
</organism>
<evidence type="ECO:0000313" key="2">
    <source>
        <dbReference type="Proteomes" id="UP000002366"/>
    </source>
</evidence>
<gene>
    <name evidence="1" type="ordered locus">Amico_0547</name>
</gene>
<accession>D5EDQ1</accession>
<dbReference type="KEGG" id="aco:Amico_0547"/>
<dbReference type="HOGENOM" id="CLU_2662980_0_0_0"/>
<proteinExistence type="predicted"/>
<keyword evidence="2" id="KW-1185">Reference proteome</keyword>
<dbReference type="Proteomes" id="UP000002366">
    <property type="component" value="Chromosome"/>
</dbReference>
<name>D5EDQ1_AMICL</name>
<sequence>MLMLPFWVFLGMSLANAGRDRVLNPREAIHFASAVKMTYDVLQYDIKSIKKSWAVLLEELPSSSSLLRVEKFLKL</sequence>
<evidence type="ECO:0000313" key="1">
    <source>
        <dbReference type="EMBL" id="ADE56683.1"/>
    </source>
</evidence>
<dbReference type="AlphaFoldDB" id="D5EDQ1"/>
<protein>
    <submittedName>
        <fullName evidence="1">Uncharacterized protein</fullName>
    </submittedName>
</protein>